<sequence>MVSLKRALRLYLQQAPLEALVGELKASAAESRGEDETGLRSSTSSLSSWTSLGFQERVATELLDCPIAAEFTPRLEYVSRVTKVLLEAVETAGDEPAEGLLLARMACVSSLRGGGGHSDDTAFESFWFPRRAALCDIISTGSDYSAKGFQEEEGGTFFSFRVANRDNEVGLRVWEAGRALAEFCLAHSGLLRGKRVLELGAGIGMTGMAVAATCGAAEVVLTDYAPRVLANLHHNLEINRALLEAGAGQSNGNNDKPSTTPSGVSVRFLDWTDYCHHKASSVPPAGGSGGDGGGGGGGGGGGVRADATSGGTADGSRADEDDDGGGGCLGGGCSSTAAAAAVGSGEGGARHTGSGGGSECGDGGGDSLGMPEVVLAADVVYDVKYHSALVGVVVETLRRCPDALIVFASTLRNSETMAAFHRCLEEAGIVWQSVGFPSSEEALASQSDSSPPFREKARGESASDGSSRYPTAVRGSSRADSTELLWCHPGDLERVKFCVCGRGRGLVEPV</sequence>
<dbReference type="EMBL" id="FN648520">
    <property type="protein sequence ID" value="CBJ26464.1"/>
    <property type="molecule type" value="Genomic_DNA"/>
</dbReference>
<feature type="region of interest" description="Disordered" evidence="1">
    <location>
        <begin position="344"/>
        <end position="364"/>
    </location>
</feature>
<name>D7FXM3_ECTSI</name>
<dbReference type="Proteomes" id="UP000002630">
    <property type="component" value="Linkage Group LG07"/>
</dbReference>
<feature type="region of interest" description="Disordered" evidence="1">
    <location>
        <begin position="281"/>
        <end position="323"/>
    </location>
</feature>
<reference evidence="2 3" key="1">
    <citation type="journal article" date="2010" name="Nature">
        <title>The Ectocarpus genome and the independent evolution of multicellularity in brown algae.</title>
        <authorList>
            <person name="Cock J.M."/>
            <person name="Sterck L."/>
            <person name="Rouze P."/>
            <person name="Scornet D."/>
            <person name="Allen A.E."/>
            <person name="Amoutzias G."/>
            <person name="Anthouard V."/>
            <person name="Artiguenave F."/>
            <person name="Aury J.M."/>
            <person name="Badger J.H."/>
            <person name="Beszteri B."/>
            <person name="Billiau K."/>
            <person name="Bonnet E."/>
            <person name="Bothwell J.H."/>
            <person name="Bowler C."/>
            <person name="Boyen C."/>
            <person name="Brownlee C."/>
            <person name="Carrano C.J."/>
            <person name="Charrier B."/>
            <person name="Cho G.Y."/>
            <person name="Coelho S.M."/>
            <person name="Collen J."/>
            <person name="Corre E."/>
            <person name="Da Silva C."/>
            <person name="Delage L."/>
            <person name="Delaroque N."/>
            <person name="Dittami S.M."/>
            <person name="Doulbeau S."/>
            <person name="Elias M."/>
            <person name="Farnham G."/>
            <person name="Gachon C.M."/>
            <person name="Gschloessl B."/>
            <person name="Heesch S."/>
            <person name="Jabbari K."/>
            <person name="Jubin C."/>
            <person name="Kawai H."/>
            <person name="Kimura K."/>
            <person name="Kloareg B."/>
            <person name="Kupper F.C."/>
            <person name="Lang D."/>
            <person name="Le Bail A."/>
            <person name="Leblanc C."/>
            <person name="Lerouge P."/>
            <person name="Lohr M."/>
            <person name="Lopez P.J."/>
            <person name="Martens C."/>
            <person name="Maumus F."/>
            <person name="Michel G."/>
            <person name="Miranda-Saavedra D."/>
            <person name="Morales J."/>
            <person name="Moreau H."/>
            <person name="Motomura T."/>
            <person name="Nagasato C."/>
            <person name="Napoli C.A."/>
            <person name="Nelson D.R."/>
            <person name="Nyvall-Collen P."/>
            <person name="Peters A.F."/>
            <person name="Pommier C."/>
            <person name="Potin P."/>
            <person name="Poulain J."/>
            <person name="Quesneville H."/>
            <person name="Read B."/>
            <person name="Rensing S.A."/>
            <person name="Ritter A."/>
            <person name="Rousvoal S."/>
            <person name="Samanta M."/>
            <person name="Samson G."/>
            <person name="Schroeder D.C."/>
            <person name="Segurens B."/>
            <person name="Strittmatter M."/>
            <person name="Tonon T."/>
            <person name="Tregear J.W."/>
            <person name="Valentin K."/>
            <person name="von Dassow P."/>
            <person name="Yamagishi T."/>
            <person name="Van de Peer Y."/>
            <person name="Wincker P."/>
        </authorList>
    </citation>
    <scope>NUCLEOTIDE SEQUENCE [LARGE SCALE GENOMIC DNA]</scope>
    <source>
        <strain evidence="3">Ec32 / CCAP1310/4</strain>
    </source>
</reference>
<accession>D7FXM3</accession>
<gene>
    <name evidence="2" type="ORF">Esi_0033_0112</name>
</gene>
<dbReference type="STRING" id="2880.D7FXM3"/>
<evidence type="ECO:0000256" key="1">
    <source>
        <dbReference type="SAM" id="MobiDB-lite"/>
    </source>
</evidence>
<protein>
    <submittedName>
        <fullName evidence="2">Uncharacterized protein</fullName>
    </submittedName>
</protein>
<dbReference type="InterPro" id="IPR019410">
    <property type="entry name" value="Methyltransf_16"/>
</dbReference>
<dbReference type="AlphaFoldDB" id="D7FXM3"/>
<keyword evidence="3" id="KW-1185">Reference proteome</keyword>
<dbReference type="Gene3D" id="3.40.50.150">
    <property type="entry name" value="Vaccinia Virus protein VP39"/>
    <property type="match status" value="1"/>
</dbReference>
<dbReference type="EMBL" id="FN649732">
    <property type="protein sequence ID" value="CBJ26464.1"/>
    <property type="molecule type" value="Genomic_DNA"/>
</dbReference>
<evidence type="ECO:0000313" key="2">
    <source>
        <dbReference type="EMBL" id="CBJ26464.1"/>
    </source>
</evidence>
<dbReference type="SUPFAM" id="SSF53335">
    <property type="entry name" value="S-adenosyl-L-methionine-dependent methyltransferases"/>
    <property type="match status" value="1"/>
</dbReference>
<dbReference type="eggNOG" id="KOG2497">
    <property type="taxonomic scope" value="Eukaryota"/>
</dbReference>
<feature type="compositionally biased region" description="Gly residues" evidence="1">
    <location>
        <begin position="353"/>
        <end position="364"/>
    </location>
</feature>
<feature type="compositionally biased region" description="Gly residues" evidence="1">
    <location>
        <begin position="286"/>
        <end position="303"/>
    </location>
</feature>
<dbReference type="PANTHER" id="PTHR14614">
    <property type="entry name" value="HEPATOCELLULAR CARCINOMA-ASSOCIATED ANTIGEN"/>
    <property type="match status" value="1"/>
</dbReference>
<feature type="region of interest" description="Disordered" evidence="1">
    <location>
        <begin position="441"/>
        <end position="475"/>
    </location>
</feature>
<organism evidence="2 3">
    <name type="scientific">Ectocarpus siliculosus</name>
    <name type="common">Brown alga</name>
    <name type="synonym">Conferva siliculosa</name>
    <dbReference type="NCBI Taxonomy" id="2880"/>
    <lineage>
        <taxon>Eukaryota</taxon>
        <taxon>Sar</taxon>
        <taxon>Stramenopiles</taxon>
        <taxon>Ochrophyta</taxon>
        <taxon>PX clade</taxon>
        <taxon>Phaeophyceae</taxon>
        <taxon>Ectocarpales</taxon>
        <taxon>Ectocarpaceae</taxon>
        <taxon>Ectocarpus</taxon>
    </lineage>
</organism>
<dbReference type="OrthoDB" id="194386at2759"/>
<dbReference type="Pfam" id="PF10294">
    <property type="entry name" value="Methyltransf_16"/>
    <property type="match status" value="1"/>
</dbReference>
<evidence type="ECO:0000313" key="3">
    <source>
        <dbReference type="Proteomes" id="UP000002630"/>
    </source>
</evidence>
<proteinExistence type="predicted"/>
<dbReference type="InterPro" id="IPR029063">
    <property type="entry name" value="SAM-dependent_MTases_sf"/>
</dbReference>
<dbReference type="OMA" id="VEVRIGH"/>
<dbReference type="InParanoid" id="D7FXM3"/>